<dbReference type="InterPro" id="IPR045339">
    <property type="entry name" value="DUF6534"/>
</dbReference>
<feature type="transmembrane region" description="Helical" evidence="1">
    <location>
        <begin position="110"/>
        <end position="132"/>
    </location>
</feature>
<gene>
    <name evidence="3" type="ORF">BDZ94DRAFT_1242462</name>
</gene>
<feature type="non-terminal residue" evidence="3">
    <location>
        <position position="192"/>
    </location>
</feature>
<dbReference type="AlphaFoldDB" id="A0A9P5XPE2"/>
<dbReference type="OrthoDB" id="3231781at2759"/>
<evidence type="ECO:0000256" key="1">
    <source>
        <dbReference type="SAM" id="Phobius"/>
    </source>
</evidence>
<accession>A0A9P5XPE2</accession>
<comment type="caution">
    <text evidence="3">The sequence shown here is derived from an EMBL/GenBank/DDBJ whole genome shotgun (WGS) entry which is preliminary data.</text>
</comment>
<reference evidence="3" key="1">
    <citation type="submission" date="2020-11" db="EMBL/GenBank/DDBJ databases">
        <authorList>
            <consortium name="DOE Joint Genome Institute"/>
            <person name="Ahrendt S."/>
            <person name="Riley R."/>
            <person name="Andreopoulos W."/>
            <person name="Labutti K."/>
            <person name="Pangilinan J."/>
            <person name="Ruiz-Duenas F.J."/>
            <person name="Barrasa J.M."/>
            <person name="Sanchez-Garcia M."/>
            <person name="Camarero S."/>
            <person name="Miyauchi S."/>
            <person name="Serrano A."/>
            <person name="Linde D."/>
            <person name="Babiker R."/>
            <person name="Drula E."/>
            <person name="Ayuso-Fernandez I."/>
            <person name="Pacheco R."/>
            <person name="Padilla G."/>
            <person name="Ferreira P."/>
            <person name="Barriuso J."/>
            <person name="Kellner H."/>
            <person name="Castanera R."/>
            <person name="Alfaro M."/>
            <person name="Ramirez L."/>
            <person name="Pisabarro A.G."/>
            <person name="Kuo A."/>
            <person name="Tritt A."/>
            <person name="Lipzen A."/>
            <person name="He G."/>
            <person name="Yan M."/>
            <person name="Ng V."/>
            <person name="Cullen D."/>
            <person name="Martin F."/>
            <person name="Rosso M.-N."/>
            <person name="Henrissat B."/>
            <person name="Hibbett D."/>
            <person name="Martinez A.T."/>
            <person name="Grigoriev I.V."/>
        </authorList>
    </citation>
    <scope>NUCLEOTIDE SEQUENCE</scope>
    <source>
        <strain evidence="3">CBS 247.69</strain>
    </source>
</reference>
<feature type="non-terminal residue" evidence="3">
    <location>
        <position position="1"/>
    </location>
</feature>
<proteinExistence type="predicted"/>
<dbReference type="Pfam" id="PF20152">
    <property type="entry name" value="DUF6534"/>
    <property type="match status" value="1"/>
</dbReference>
<keyword evidence="1" id="KW-0812">Transmembrane</keyword>
<evidence type="ECO:0000313" key="4">
    <source>
        <dbReference type="Proteomes" id="UP000807353"/>
    </source>
</evidence>
<evidence type="ECO:0000313" key="3">
    <source>
        <dbReference type="EMBL" id="KAF9455148.1"/>
    </source>
</evidence>
<name>A0A9P5XPE2_9AGAR</name>
<feature type="transmembrane region" description="Helical" evidence="1">
    <location>
        <begin position="152"/>
        <end position="174"/>
    </location>
</feature>
<feature type="transmembrane region" description="Helical" evidence="1">
    <location>
        <begin position="69"/>
        <end position="90"/>
    </location>
</feature>
<feature type="domain" description="DUF6534" evidence="2">
    <location>
        <begin position="119"/>
        <end position="177"/>
    </location>
</feature>
<feature type="transmembrane region" description="Helical" evidence="1">
    <location>
        <begin position="30"/>
        <end position="49"/>
    </location>
</feature>
<keyword evidence="4" id="KW-1185">Reference proteome</keyword>
<keyword evidence="1" id="KW-1133">Transmembrane helix</keyword>
<dbReference type="EMBL" id="MU151031">
    <property type="protein sequence ID" value="KAF9455148.1"/>
    <property type="molecule type" value="Genomic_DNA"/>
</dbReference>
<keyword evidence="1" id="KW-0472">Membrane</keyword>
<protein>
    <recommendedName>
        <fullName evidence="2">DUF6534 domain-containing protein</fullName>
    </recommendedName>
</protein>
<organism evidence="3 4">
    <name type="scientific">Collybia nuda</name>
    <dbReference type="NCBI Taxonomy" id="64659"/>
    <lineage>
        <taxon>Eukaryota</taxon>
        <taxon>Fungi</taxon>
        <taxon>Dikarya</taxon>
        <taxon>Basidiomycota</taxon>
        <taxon>Agaricomycotina</taxon>
        <taxon>Agaricomycetes</taxon>
        <taxon>Agaricomycetidae</taxon>
        <taxon>Agaricales</taxon>
        <taxon>Tricholomatineae</taxon>
        <taxon>Clitocybaceae</taxon>
        <taxon>Collybia</taxon>
    </lineage>
</organism>
<dbReference type="Proteomes" id="UP000807353">
    <property type="component" value="Unassembled WGS sequence"/>
</dbReference>
<evidence type="ECO:0000259" key="2">
    <source>
        <dbReference type="Pfam" id="PF20152"/>
    </source>
</evidence>
<sequence length="192" mass="21385">VVVIWIGAIVHIICILRGLYSVTVTQFGQAPQLIGIPLIFIVSAGFGGLVRSAVQSIYVYRMYKYSGSLYMPILCWGISAYEFVAGIIISVVVPPAPFGVQMQRINQWSWLLYTMFVSAAFVDVITAVSLCYQLRKNREKGLERTVRIIDKLVIWTIQTGLLTSLTAIAVTITAKGNHPAVYKWLYSIFSQA</sequence>